<evidence type="ECO:0000256" key="1">
    <source>
        <dbReference type="SAM" id="Phobius"/>
    </source>
</evidence>
<evidence type="ECO:0000313" key="3">
    <source>
        <dbReference type="Proteomes" id="UP001223743"/>
    </source>
</evidence>
<dbReference type="RefSeq" id="WP_266280869.1">
    <property type="nucleotide sequence ID" value="NZ_JAPKNF010000001.1"/>
</dbReference>
<accession>A0ABU0M3K2</accession>
<reference evidence="2 3" key="1">
    <citation type="submission" date="2023-07" db="EMBL/GenBank/DDBJ databases">
        <title>Genomic Encyclopedia of Type Strains, Phase IV (KMG-IV): sequencing the most valuable type-strain genomes for metagenomic binning, comparative biology and taxonomic classification.</title>
        <authorList>
            <person name="Goeker M."/>
        </authorList>
    </citation>
    <scope>NUCLEOTIDE SEQUENCE [LARGE SCALE GENOMIC DNA]</scope>
    <source>
        <strain evidence="2 3">B1-1</strain>
    </source>
</reference>
<comment type="caution">
    <text evidence="2">The sequence shown here is derived from an EMBL/GenBank/DDBJ whole genome shotgun (WGS) entry which is preliminary data.</text>
</comment>
<gene>
    <name evidence="2" type="ORF">QO015_001155</name>
</gene>
<keyword evidence="3" id="KW-1185">Reference proteome</keyword>
<keyword evidence="1" id="KW-0472">Membrane</keyword>
<keyword evidence="1" id="KW-0812">Transmembrane</keyword>
<feature type="transmembrane region" description="Helical" evidence="1">
    <location>
        <begin position="66"/>
        <end position="83"/>
    </location>
</feature>
<sequence>MMRDNDAAGRLAQALLPAVAEAAGRSGAPLSEQQLPALAGSLAGAIAGDPALAHAVNGEPWYRSRVTWGALVAAFAPLVGLLVGHELRPDERSMLVDLATAGGTMAGAALALYGRWAARVPIGGR</sequence>
<proteinExistence type="predicted"/>
<protein>
    <submittedName>
        <fullName evidence="2">Uncharacterized protein</fullName>
    </submittedName>
</protein>
<dbReference type="Proteomes" id="UP001223743">
    <property type="component" value="Unassembled WGS sequence"/>
</dbReference>
<organism evidence="2 3">
    <name type="scientific">Kaistia geumhonensis</name>
    <dbReference type="NCBI Taxonomy" id="410839"/>
    <lineage>
        <taxon>Bacteria</taxon>
        <taxon>Pseudomonadati</taxon>
        <taxon>Pseudomonadota</taxon>
        <taxon>Alphaproteobacteria</taxon>
        <taxon>Hyphomicrobiales</taxon>
        <taxon>Kaistiaceae</taxon>
        <taxon>Kaistia</taxon>
    </lineage>
</organism>
<keyword evidence="1" id="KW-1133">Transmembrane helix</keyword>
<dbReference type="EMBL" id="JAUSWJ010000001">
    <property type="protein sequence ID" value="MDQ0515542.1"/>
    <property type="molecule type" value="Genomic_DNA"/>
</dbReference>
<feature type="transmembrane region" description="Helical" evidence="1">
    <location>
        <begin position="95"/>
        <end position="116"/>
    </location>
</feature>
<evidence type="ECO:0000313" key="2">
    <source>
        <dbReference type="EMBL" id="MDQ0515542.1"/>
    </source>
</evidence>
<name>A0ABU0M3K2_9HYPH</name>